<dbReference type="Pfam" id="PF22636">
    <property type="entry name" value="FlK"/>
    <property type="match status" value="1"/>
</dbReference>
<dbReference type="SUPFAM" id="SSF54637">
    <property type="entry name" value="Thioesterase/thiol ester dehydrase-isomerase"/>
    <property type="match status" value="1"/>
</dbReference>
<evidence type="ECO:0000256" key="2">
    <source>
        <dbReference type="PIRSR" id="PIRSR014972-2"/>
    </source>
</evidence>
<name>A0A1P8KNC8_9BACT</name>
<feature type="active site" evidence="1">
    <location>
        <position position="46"/>
    </location>
</feature>
<dbReference type="OrthoDB" id="6902891at2"/>
<feature type="binding site" evidence="2">
    <location>
        <position position="65"/>
    </location>
    <ligand>
        <name>CoA</name>
        <dbReference type="ChEBI" id="CHEBI:57287"/>
    </ligand>
</feature>
<organism evidence="4 5">
    <name type="scientific">Poseidonibacter parvus</name>
    <dbReference type="NCBI Taxonomy" id="1850254"/>
    <lineage>
        <taxon>Bacteria</taxon>
        <taxon>Pseudomonadati</taxon>
        <taxon>Campylobacterota</taxon>
        <taxon>Epsilonproteobacteria</taxon>
        <taxon>Campylobacterales</taxon>
        <taxon>Arcobacteraceae</taxon>
        <taxon>Poseidonibacter</taxon>
    </lineage>
</organism>
<gene>
    <name evidence="4" type="ORF">LPB137_09430</name>
</gene>
<proteinExistence type="predicted"/>
<dbReference type="Proteomes" id="UP000186074">
    <property type="component" value="Chromosome"/>
</dbReference>
<evidence type="ECO:0000313" key="5">
    <source>
        <dbReference type="Proteomes" id="UP000186074"/>
    </source>
</evidence>
<dbReference type="KEGG" id="alp:LPB137_09430"/>
<protein>
    <submittedName>
        <fullName evidence="4">Thioesterase</fullName>
    </submittedName>
</protein>
<dbReference type="PIRSF" id="PIRSF014972">
    <property type="entry name" value="FlK"/>
    <property type="match status" value="1"/>
</dbReference>
<feature type="domain" description="Fluoroacetyl-CoA-specific thioesterase-like" evidence="3">
    <location>
        <begin position="17"/>
        <end position="121"/>
    </location>
</feature>
<evidence type="ECO:0000313" key="4">
    <source>
        <dbReference type="EMBL" id="APW66061.1"/>
    </source>
</evidence>
<dbReference type="InterPro" id="IPR025540">
    <property type="entry name" value="FlK"/>
</dbReference>
<dbReference type="AlphaFoldDB" id="A0A1P8KNC8"/>
<dbReference type="CDD" id="cd03440">
    <property type="entry name" value="hot_dog"/>
    <property type="match status" value="1"/>
</dbReference>
<feature type="binding site" evidence="2">
    <location>
        <position position="65"/>
    </location>
    <ligand>
        <name>substrate</name>
    </ligand>
</feature>
<evidence type="ECO:0000259" key="3">
    <source>
        <dbReference type="Pfam" id="PF22636"/>
    </source>
</evidence>
<dbReference type="EMBL" id="CP019070">
    <property type="protein sequence ID" value="APW66061.1"/>
    <property type="molecule type" value="Genomic_DNA"/>
</dbReference>
<dbReference type="PANTHER" id="PTHR36934:SF1">
    <property type="entry name" value="THIOESTERASE DOMAIN-CONTAINING PROTEIN"/>
    <property type="match status" value="1"/>
</dbReference>
<feature type="active site" evidence="1">
    <location>
        <position position="72"/>
    </location>
</feature>
<feature type="binding site" evidence="2">
    <location>
        <position position="116"/>
    </location>
    <ligand>
        <name>substrate</name>
    </ligand>
</feature>
<reference evidence="4 5" key="1">
    <citation type="submission" date="2017-01" db="EMBL/GenBank/DDBJ databases">
        <title>Genome sequencing of Arcobacter sp. LPB0137.</title>
        <authorList>
            <person name="Lee G.-W."/>
            <person name="Yi H."/>
        </authorList>
    </citation>
    <scope>NUCLEOTIDE SEQUENCE [LARGE SCALE GENOMIC DNA]</scope>
    <source>
        <strain evidence="4 5">LPB0137</strain>
    </source>
</reference>
<evidence type="ECO:0000256" key="1">
    <source>
        <dbReference type="PIRSR" id="PIRSR014972-1"/>
    </source>
</evidence>
<accession>A0A1P8KNC8</accession>
<dbReference type="InterPro" id="IPR054485">
    <property type="entry name" value="FlK-like_dom"/>
</dbReference>
<dbReference type="InterPro" id="IPR029069">
    <property type="entry name" value="HotDog_dom_sf"/>
</dbReference>
<dbReference type="STRING" id="1850254.LPB137_09430"/>
<dbReference type="PANTHER" id="PTHR36934">
    <property type="entry name" value="BLR0278 PROTEIN"/>
    <property type="match status" value="1"/>
</dbReference>
<dbReference type="Gene3D" id="3.10.129.10">
    <property type="entry name" value="Hotdog Thioesterase"/>
    <property type="match status" value="1"/>
</dbReference>
<keyword evidence="5" id="KW-1185">Reference proteome</keyword>
<feature type="active site" evidence="1">
    <location>
        <position position="38"/>
    </location>
</feature>
<dbReference type="RefSeq" id="WP_076087394.1">
    <property type="nucleotide sequence ID" value="NZ_CP019070.1"/>
</dbReference>
<sequence length="134" mass="14358">MGLEIGTEDKIEFKVKQSDLASNLKISEHDGFPDVFATARMVALMECSAAKILIPFLQEGELSVGVGVNITHLAPTLEGDTAVSTAKFDGMEGKLYKFTIEVVDSAGKIGTGTHTRAIVSTQRLMDGAKKRVSK</sequence>